<evidence type="ECO:0000256" key="1">
    <source>
        <dbReference type="SAM" id="MobiDB-lite"/>
    </source>
</evidence>
<feature type="region of interest" description="Disordered" evidence="1">
    <location>
        <begin position="139"/>
        <end position="171"/>
    </location>
</feature>
<protein>
    <submittedName>
        <fullName evidence="2">Uncharacterized protein</fullName>
    </submittedName>
</protein>
<accession>A0A6H1ZS40</accession>
<dbReference type="AlphaFoldDB" id="A0A6H1ZS40"/>
<reference evidence="2" key="1">
    <citation type="submission" date="2020-03" db="EMBL/GenBank/DDBJ databases">
        <title>The deep terrestrial virosphere.</title>
        <authorList>
            <person name="Holmfeldt K."/>
            <person name="Nilsson E."/>
            <person name="Simone D."/>
            <person name="Lopez-Fernandez M."/>
            <person name="Wu X."/>
            <person name="de Brujin I."/>
            <person name="Lundin D."/>
            <person name="Andersson A."/>
            <person name="Bertilsson S."/>
            <person name="Dopson M."/>
        </authorList>
    </citation>
    <scope>NUCLEOTIDE SEQUENCE</scope>
    <source>
        <strain evidence="2">TM448A01891</strain>
    </source>
</reference>
<feature type="region of interest" description="Disordered" evidence="1">
    <location>
        <begin position="208"/>
        <end position="231"/>
    </location>
</feature>
<name>A0A6H1ZS40_9ZZZZ</name>
<feature type="compositionally biased region" description="Low complexity" evidence="1">
    <location>
        <begin position="211"/>
        <end position="228"/>
    </location>
</feature>
<dbReference type="EMBL" id="MT144216">
    <property type="protein sequence ID" value="QJA50756.1"/>
    <property type="molecule type" value="Genomic_DNA"/>
</dbReference>
<proteinExistence type="predicted"/>
<organism evidence="2">
    <name type="scientific">viral metagenome</name>
    <dbReference type="NCBI Taxonomy" id="1070528"/>
    <lineage>
        <taxon>unclassified sequences</taxon>
        <taxon>metagenomes</taxon>
        <taxon>organismal metagenomes</taxon>
    </lineage>
</organism>
<evidence type="ECO:0000313" key="2">
    <source>
        <dbReference type="EMBL" id="QJA50756.1"/>
    </source>
</evidence>
<sequence length="485" mass="52840">MATYNTYKSAQDAGFSGSYQDWVNQDRPSGGVSNAFYNEVLPKIKKSIDYAFSQIGQPKQGGGTVSQQEAWSSALQYIANASLPFNDQRSDNYNPELYKSMVTQLTNDNADRFGFTPPKDSVATINQITENIDADIPISVDNNGEITGGASPTSQQNTQQGTQNSNDPYLNASSYTQAYNQFRLDGKGNFSDFQAKYGDELSWQDTKAGKTNNGAGEADTTNGTTTTTPDISSGVDNLASAMDVIANSDLPADIKSLFGEVVKGWNPDQDINMENVLTKFNDIKQNTIDPYFAEQVTQFTNDLNTNYSNLQNQRSMELETERANAGQNIRQARGNLEASGMAFTGKGIEQLGGQSAYAQQGESAMPTQTPLGANEDLTQKEGMTFSAPFGGDKRFYEGTVNQGNRLMSSSSLARYQDAQNSLGRQAEYLLGSQNAGQFGLPTQGDVSQGSLDAQRQQRYADTLSGLAGQNRQVNDYRQPYNFNLS</sequence>
<feature type="compositionally biased region" description="Low complexity" evidence="1">
    <location>
        <begin position="151"/>
        <end position="166"/>
    </location>
</feature>
<gene>
    <name evidence="2" type="ORF">TM448A01891_0003</name>
</gene>